<feature type="region of interest" description="Disordered" evidence="1">
    <location>
        <begin position="97"/>
        <end position="132"/>
    </location>
</feature>
<gene>
    <name evidence="2" type="ORF">EJ08DRAFT_520499</name>
</gene>
<keyword evidence="3" id="KW-1185">Reference proteome</keyword>
<name>A0A9P4NHE9_9PEZI</name>
<dbReference type="AlphaFoldDB" id="A0A9P4NHE9"/>
<feature type="compositionally biased region" description="Polar residues" evidence="1">
    <location>
        <begin position="113"/>
        <end position="131"/>
    </location>
</feature>
<dbReference type="OrthoDB" id="3767041at2759"/>
<sequence length="199" mass="21951">MTPSEGVYTNSILVPSLDSAEDSNTQQYSAVLAPPTPWDDLTGVPFSFPAALEGYDGQNAWLTPSSPKHHTSVVEHLVSLGKVNRSLPNIARSPLSRVWHQKRHQRNRHRSSKNPIQSSFQAPPQSTTPKVNSKAVDMITGVERLYNFGVSVGNLQKDRDTQNSLRSMKISFMSLLPSPPATTDDQDSSTDMSFEDNSE</sequence>
<protein>
    <submittedName>
        <fullName evidence="2">Uncharacterized protein</fullName>
    </submittedName>
</protein>
<feature type="compositionally biased region" description="Basic residues" evidence="1">
    <location>
        <begin position="99"/>
        <end position="112"/>
    </location>
</feature>
<proteinExistence type="predicted"/>
<evidence type="ECO:0000313" key="2">
    <source>
        <dbReference type="EMBL" id="KAF2421222.1"/>
    </source>
</evidence>
<reference evidence="2" key="1">
    <citation type="journal article" date="2020" name="Stud. Mycol.">
        <title>101 Dothideomycetes genomes: a test case for predicting lifestyles and emergence of pathogens.</title>
        <authorList>
            <person name="Haridas S."/>
            <person name="Albert R."/>
            <person name="Binder M."/>
            <person name="Bloem J."/>
            <person name="Labutti K."/>
            <person name="Salamov A."/>
            <person name="Andreopoulos B."/>
            <person name="Baker S."/>
            <person name="Barry K."/>
            <person name="Bills G."/>
            <person name="Bluhm B."/>
            <person name="Cannon C."/>
            <person name="Castanera R."/>
            <person name="Culley D."/>
            <person name="Daum C."/>
            <person name="Ezra D."/>
            <person name="Gonzalez J."/>
            <person name="Henrissat B."/>
            <person name="Kuo A."/>
            <person name="Liang C."/>
            <person name="Lipzen A."/>
            <person name="Lutzoni F."/>
            <person name="Magnuson J."/>
            <person name="Mondo S."/>
            <person name="Nolan M."/>
            <person name="Ohm R."/>
            <person name="Pangilinan J."/>
            <person name="Park H.-J."/>
            <person name="Ramirez L."/>
            <person name="Alfaro M."/>
            <person name="Sun H."/>
            <person name="Tritt A."/>
            <person name="Yoshinaga Y."/>
            <person name="Zwiers L.-H."/>
            <person name="Turgeon B."/>
            <person name="Goodwin S."/>
            <person name="Spatafora J."/>
            <person name="Crous P."/>
            <person name="Grigoriev I."/>
        </authorList>
    </citation>
    <scope>NUCLEOTIDE SEQUENCE</scope>
    <source>
        <strain evidence="2">CBS 130266</strain>
    </source>
</reference>
<accession>A0A9P4NHE9</accession>
<comment type="caution">
    <text evidence="2">The sequence shown here is derived from an EMBL/GenBank/DDBJ whole genome shotgun (WGS) entry which is preliminary data.</text>
</comment>
<dbReference type="EMBL" id="MU007100">
    <property type="protein sequence ID" value="KAF2421222.1"/>
    <property type="molecule type" value="Genomic_DNA"/>
</dbReference>
<feature type="compositionally biased region" description="Acidic residues" evidence="1">
    <location>
        <begin position="184"/>
        <end position="199"/>
    </location>
</feature>
<organism evidence="2 3">
    <name type="scientific">Tothia fuscella</name>
    <dbReference type="NCBI Taxonomy" id="1048955"/>
    <lineage>
        <taxon>Eukaryota</taxon>
        <taxon>Fungi</taxon>
        <taxon>Dikarya</taxon>
        <taxon>Ascomycota</taxon>
        <taxon>Pezizomycotina</taxon>
        <taxon>Dothideomycetes</taxon>
        <taxon>Pleosporomycetidae</taxon>
        <taxon>Venturiales</taxon>
        <taxon>Cylindrosympodiaceae</taxon>
        <taxon>Tothia</taxon>
    </lineage>
</organism>
<dbReference type="Proteomes" id="UP000800235">
    <property type="component" value="Unassembled WGS sequence"/>
</dbReference>
<feature type="region of interest" description="Disordered" evidence="1">
    <location>
        <begin position="175"/>
        <end position="199"/>
    </location>
</feature>
<evidence type="ECO:0000313" key="3">
    <source>
        <dbReference type="Proteomes" id="UP000800235"/>
    </source>
</evidence>
<evidence type="ECO:0000256" key="1">
    <source>
        <dbReference type="SAM" id="MobiDB-lite"/>
    </source>
</evidence>